<evidence type="ECO:0000256" key="3">
    <source>
        <dbReference type="ARBA" id="ARBA00012762"/>
    </source>
</evidence>
<evidence type="ECO:0000256" key="4">
    <source>
        <dbReference type="ARBA" id="ARBA00022619"/>
    </source>
</evidence>
<comment type="caution">
    <text evidence="12">The sequence shown here is derived from an EMBL/GenBank/DDBJ whole genome shotgun (WGS) entry which is preliminary data.</text>
</comment>
<dbReference type="EC" id="3.5.4.25" evidence="3"/>
<dbReference type="Proteomes" id="UP001597343">
    <property type="component" value="Unassembled WGS sequence"/>
</dbReference>
<name>A0ABW4ZVD9_9BACL</name>
<evidence type="ECO:0000256" key="7">
    <source>
        <dbReference type="ARBA" id="ARBA00022801"/>
    </source>
</evidence>
<dbReference type="NCBIfam" id="NF001591">
    <property type="entry name" value="PRK00393.1"/>
    <property type="match status" value="1"/>
</dbReference>
<comment type="cofactor">
    <cofactor evidence="1">
        <name>Zn(2+)</name>
        <dbReference type="ChEBI" id="CHEBI:29105"/>
    </cofactor>
</comment>
<evidence type="ECO:0000256" key="8">
    <source>
        <dbReference type="ARBA" id="ARBA00022833"/>
    </source>
</evidence>
<dbReference type="SUPFAM" id="SSF142695">
    <property type="entry name" value="RibA-like"/>
    <property type="match status" value="1"/>
</dbReference>
<evidence type="ECO:0000313" key="13">
    <source>
        <dbReference type="Proteomes" id="UP001597343"/>
    </source>
</evidence>
<sequence>MLQKMPEQITETVQEFLFLDKRYAILGPIRLPIAVREEEHTFRWYGYAQVPADVELDVKWVVELSERQQTFSSFLVYGDFERHDLPAVRVHSVCQTGDVFGSLRCDCGPQLQRSLQKIVELGAGCLIYLTGQEGRGIGLLAKALTYKLQEGGADTFEANRLLGCPDDARDYEEAAAMLYFLREQRPVTLLTNNPRKLEELRRYGIATAVRGDHTVPASPHNRHYLRAKIASGHVVDEEKLERSISPQPNL</sequence>
<keyword evidence="7 12" id="KW-0378">Hydrolase</keyword>
<dbReference type="Gene3D" id="3.40.50.10990">
    <property type="entry name" value="GTP cyclohydrolase II"/>
    <property type="match status" value="1"/>
</dbReference>
<dbReference type="Pfam" id="PF00925">
    <property type="entry name" value="GTP_cyclohydro2"/>
    <property type="match status" value="1"/>
</dbReference>
<dbReference type="GO" id="GO:0003935">
    <property type="term" value="F:GTP cyclohydrolase II activity"/>
    <property type="evidence" value="ECO:0007669"/>
    <property type="project" value="UniProtKB-EC"/>
</dbReference>
<evidence type="ECO:0000313" key="12">
    <source>
        <dbReference type="EMBL" id="MFD2169973.1"/>
    </source>
</evidence>
<evidence type="ECO:0000256" key="5">
    <source>
        <dbReference type="ARBA" id="ARBA00022723"/>
    </source>
</evidence>
<evidence type="ECO:0000256" key="9">
    <source>
        <dbReference type="ARBA" id="ARBA00023134"/>
    </source>
</evidence>
<proteinExistence type="predicted"/>
<evidence type="ECO:0000259" key="11">
    <source>
        <dbReference type="Pfam" id="PF00925"/>
    </source>
</evidence>
<dbReference type="CDD" id="cd00641">
    <property type="entry name" value="GTP_cyclohydro2"/>
    <property type="match status" value="1"/>
</dbReference>
<gene>
    <name evidence="12" type="ORF">ACFSOY_08190</name>
</gene>
<dbReference type="RefSeq" id="WP_386045539.1">
    <property type="nucleotide sequence ID" value="NZ_JBHUIO010000005.1"/>
</dbReference>
<evidence type="ECO:0000256" key="10">
    <source>
        <dbReference type="ARBA" id="ARBA00049295"/>
    </source>
</evidence>
<keyword evidence="8" id="KW-0862">Zinc</keyword>
<organism evidence="12 13">
    <name type="scientific">Tumebacillus lipolyticus</name>
    <dbReference type="NCBI Taxonomy" id="1280370"/>
    <lineage>
        <taxon>Bacteria</taxon>
        <taxon>Bacillati</taxon>
        <taxon>Bacillota</taxon>
        <taxon>Bacilli</taxon>
        <taxon>Bacillales</taxon>
        <taxon>Alicyclobacillaceae</taxon>
        <taxon>Tumebacillus</taxon>
    </lineage>
</organism>
<keyword evidence="6" id="KW-0547">Nucleotide-binding</keyword>
<dbReference type="PANTHER" id="PTHR21327">
    <property type="entry name" value="GTP CYCLOHYDROLASE II-RELATED"/>
    <property type="match status" value="1"/>
</dbReference>
<evidence type="ECO:0000256" key="6">
    <source>
        <dbReference type="ARBA" id="ARBA00022741"/>
    </source>
</evidence>
<comment type="pathway">
    <text evidence="2">Cofactor biosynthesis; riboflavin biosynthesis; 5-amino-6-(D-ribitylamino)uracil from GTP: step 1/4.</text>
</comment>
<dbReference type="InterPro" id="IPR032677">
    <property type="entry name" value="GTP_cyclohydro_II"/>
</dbReference>
<evidence type="ECO:0000256" key="2">
    <source>
        <dbReference type="ARBA" id="ARBA00004853"/>
    </source>
</evidence>
<dbReference type="InterPro" id="IPR000926">
    <property type="entry name" value="RibA"/>
</dbReference>
<dbReference type="InterPro" id="IPR036144">
    <property type="entry name" value="RibA-like_sf"/>
</dbReference>
<reference evidence="13" key="1">
    <citation type="journal article" date="2019" name="Int. J. Syst. Evol. Microbiol.">
        <title>The Global Catalogue of Microorganisms (GCM) 10K type strain sequencing project: providing services to taxonomists for standard genome sequencing and annotation.</title>
        <authorList>
            <consortium name="The Broad Institute Genomics Platform"/>
            <consortium name="The Broad Institute Genome Sequencing Center for Infectious Disease"/>
            <person name="Wu L."/>
            <person name="Ma J."/>
        </authorList>
    </citation>
    <scope>NUCLEOTIDE SEQUENCE [LARGE SCALE GENOMIC DNA]</scope>
    <source>
        <strain evidence="13">CGMCC 1.13574</strain>
    </source>
</reference>
<accession>A0ABW4ZVD9</accession>
<keyword evidence="4" id="KW-0686">Riboflavin biosynthesis</keyword>
<feature type="domain" description="GTP cyclohydrolase II" evidence="11">
    <location>
        <begin position="73"/>
        <end position="206"/>
    </location>
</feature>
<comment type="catalytic activity">
    <reaction evidence="10">
        <text>GTP + 4 H2O = 2,5-diamino-6-hydroxy-4-(5-phosphoribosylamino)-pyrimidine + formate + 2 phosphate + 3 H(+)</text>
        <dbReference type="Rhea" id="RHEA:23704"/>
        <dbReference type="ChEBI" id="CHEBI:15377"/>
        <dbReference type="ChEBI" id="CHEBI:15378"/>
        <dbReference type="ChEBI" id="CHEBI:15740"/>
        <dbReference type="ChEBI" id="CHEBI:37565"/>
        <dbReference type="ChEBI" id="CHEBI:43474"/>
        <dbReference type="ChEBI" id="CHEBI:58614"/>
        <dbReference type="EC" id="3.5.4.25"/>
    </reaction>
</comment>
<evidence type="ECO:0000256" key="1">
    <source>
        <dbReference type="ARBA" id="ARBA00001947"/>
    </source>
</evidence>
<keyword evidence="9" id="KW-0342">GTP-binding</keyword>
<keyword evidence="13" id="KW-1185">Reference proteome</keyword>
<protein>
    <recommendedName>
        <fullName evidence="3">GTP cyclohydrolase II</fullName>
        <ecNumber evidence="3">3.5.4.25</ecNumber>
    </recommendedName>
</protein>
<dbReference type="PANTHER" id="PTHR21327:SF18">
    <property type="entry name" value="3,4-DIHYDROXY-2-BUTANONE 4-PHOSPHATE SYNTHASE"/>
    <property type="match status" value="1"/>
</dbReference>
<keyword evidence="5" id="KW-0479">Metal-binding</keyword>
<dbReference type="EMBL" id="JBHUIO010000005">
    <property type="protein sequence ID" value="MFD2169973.1"/>
    <property type="molecule type" value="Genomic_DNA"/>
</dbReference>